<keyword evidence="6 16" id="KW-0378">Hydrolase</keyword>
<feature type="signal peptide" evidence="17">
    <location>
        <begin position="1"/>
        <end position="17"/>
    </location>
</feature>
<protein>
    <recommendedName>
        <fullName evidence="12">galacturonan 1,4-alpha-galacturonidase</fullName>
        <ecNumber evidence="12">3.2.1.67</ecNumber>
    </recommendedName>
    <alternativeName>
        <fullName evidence="13">Galacturan 1,4-alpha-galacturonidase B</fullName>
    </alternativeName>
    <alternativeName>
        <fullName evidence="14">Poly(1,4-alpha-D-galacturonide)galacturonohydrolase B</fullName>
    </alternativeName>
</protein>
<evidence type="ECO:0000256" key="3">
    <source>
        <dbReference type="ARBA" id="ARBA00022525"/>
    </source>
</evidence>
<comment type="caution">
    <text evidence="18">The sequence shown here is derived from an EMBL/GenBank/DDBJ whole genome shotgun (WGS) entry which is preliminary data.</text>
</comment>
<evidence type="ECO:0000256" key="4">
    <source>
        <dbReference type="ARBA" id="ARBA00022729"/>
    </source>
</evidence>
<dbReference type="Proteomes" id="UP001194746">
    <property type="component" value="Unassembled WGS sequence"/>
</dbReference>
<evidence type="ECO:0000313" key="19">
    <source>
        <dbReference type="Proteomes" id="UP001194746"/>
    </source>
</evidence>
<evidence type="ECO:0000256" key="5">
    <source>
        <dbReference type="ARBA" id="ARBA00022737"/>
    </source>
</evidence>
<dbReference type="GO" id="GO:0047911">
    <property type="term" value="F:galacturan 1,4-alpha-galacturonidase activity"/>
    <property type="evidence" value="ECO:0007669"/>
    <property type="project" value="UniProtKB-EC"/>
</dbReference>
<evidence type="ECO:0000256" key="16">
    <source>
        <dbReference type="RuleBase" id="RU361169"/>
    </source>
</evidence>
<evidence type="ECO:0000256" key="6">
    <source>
        <dbReference type="ARBA" id="ARBA00022801"/>
    </source>
</evidence>
<reference evidence="18" key="1">
    <citation type="journal article" date="2019" name="Beilstein J. Org. Chem.">
        <title>Nanangenines: drimane sesquiterpenoids as the dominant metabolite cohort of a novel Australian fungus, Aspergillus nanangensis.</title>
        <authorList>
            <person name="Lacey H.J."/>
            <person name="Gilchrist C.L.M."/>
            <person name="Crombie A."/>
            <person name="Kalaitzis J.A."/>
            <person name="Vuong D."/>
            <person name="Rutledge P.J."/>
            <person name="Turner P."/>
            <person name="Pitt J.I."/>
            <person name="Lacey E."/>
            <person name="Chooi Y.H."/>
            <person name="Piggott A.M."/>
        </authorList>
    </citation>
    <scope>NUCLEOTIDE SEQUENCE</scope>
    <source>
        <strain evidence="18">MST-FP2251</strain>
    </source>
</reference>
<gene>
    <name evidence="18" type="ORF">FE257_008635</name>
</gene>
<dbReference type="PANTHER" id="PTHR31736:SF6">
    <property type="entry name" value="EXOPOLYGALACTURONASE B-RELATED"/>
    <property type="match status" value="1"/>
</dbReference>
<keyword evidence="7" id="KW-1015">Disulfide bond</keyword>
<dbReference type="Gene3D" id="2.160.20.10">
    <property type="entry name" value="Single-stranded right-handed beta-helix, Pectin lyase-like"/>
    <property type="match status" value="1"/>
</dbReference>
<evidence type="ECO:0000256" key="1">
    <source>
        <dbReference type="ARBA" id="ARBA00004613"/>
    </source>
</evidence>
<keyword evidence="8" id="KW-0325">Glycoprotein</keyword>
<dbReference type="EMBL" id="VCAU01000046">
    <property type="protein sequence ID" value="KAF9888528.1"/>
    <property type="molecule type" value="Genomic_DNA"/>
</dbReference>
<keyword evidence="9 16" id="KW-0326">Glycosidase</keyword>
<evidence type="ECO:0000256" key="10">
    <source>
        <dbReference type="ARBA" id="ARBA00023316"/>
    </source>
</evidence>
<comment type="function">
    <text evidence="11">Specific in hydrolyzing the terminal glycosidic bond of polygalacturonic acid and oligogalacturonates.</text>
</comment>
<dbReference type="GO" id="GO:0005975">
    <property type="term" value="P:carbohydrate metabolic process"/>
    <property type="evidence" value="ECO:0007669"/>
    <property type="project" value="InterPro"/>
</dbReference>
<comment type="subcellular location">
    <subcellularLocation>
        <location evidence="1">Secreted</location>
    </subcellularLocation>
</comment>
<evidence type="ECO:0000256" key="12">
    <source>
        <dbReference type="ARBA" id="ARBA00038933"/>
    </source>
</evidence>
<evidence type="ECO:0000256" key="15">
    <source>
        <dbReference type="ARBA" id="ARBA00048766"/>
    </source>
</evidence>
<keyword evidence="5" id="KW-0677">Repeat</keyword>
<dbReference type="PANTHER" id="PTHR31736">
    <property type="match status" value="1"/>
</dbReference>
<evidence type="ECO:0000256" key="9">
    <source>
        <dbReference type="ARBA" id="ARBA00023295"/>
    </source>
</evidence>
<sequence length="448" mass="49564">MRVGFGLLLTGASAAIAAFTPKPPVYPPGGPSNEVEFREKFPYNPGPIPRGRTVVTIRPSKDDHDDVSEELLHGLKKANSGGTLYLPANQKFVIGQRLDLTFLKNVDVRLDGTIQFTNNVTFWQEPTNLWHYPFQGSVSWWKWGGKNVRLYGDGTIDGQGQAWWDGLNGQNYTQYPRPILFYATNLTNFRLEGIKLKNSPDWNQLYVYSKQISIENILVDAVSTNASVYPYNTDFFDSINVDQVSVKNVWSNEGDDCFSPKTNSTNLHVDTMYCNHTHGQSMGSIGEHEGEVSIIENVLIENVFLMNGANGPRLKSWAGPHIGRGYINNVTYRNVWMGNSDMGAQLDSCYFNIDSTECAQYPSQVNITNILLQNVTGYTNGRYGRETGIFTCSSNPDAVCDNIKLVDWDVRSPCGPAVISCDGIKGGLGVPCYNSSSPEVKAAAADTC</sequence>
<dbReference type="AlphaFoldDB" id="A0AAD4CMK7"/>
<evidence type="ECO:0000256" key="17">
    <source>
        <dbReference type="SAM" id="SignalP"/>
    </source>
</evidence>
<accession>A0AAD4CMK7</accession>
<dbReference type="InterPro" id="IPR011050">
    <property type="entry name" value="Pectin_lyase_fold/virulence"/>
</dbReference>
<keyword evidence="10" id="KW-0961">Cell wall biogenesis/degradation</keyword>
<feature type="chain" id="PRO_5041958309" description="galacturonan 1,4-alpha-galacturonidase" evidence="17">
    <location>
        <begin position="18"/>
        <end position="448"/>
    </location>
</feature>
<name>A0AAD4CMK7_ASPNN</name>
<dbReference type="InterPro" id="IPR000743">
    <property type="entry name" value="Glyco_hydro_28"/>
</dbReference>
<evidence type="ECO:0000256" key="7">
    <source>
        <dbReference type="ARBA" id="ARBA00023157"/>
    </source>
</evidence>
<dbReference type="Pfam" id="PF00295">
    <property type="entry name" value="Glyco_hydro_28"/>
    <property type="match status" value="1"/>
</dbReference>
<organism evidence="18 19">
    <name type="scientific">Aspergillus nanangensis</name>
    <dbReference type="NCBI Taxonomy" id="2582783"/>
    <lineage>
        <taxon>Eukaryota</taxon>
        <taxon>Fungi</taxon>
        <taxon>Dikarya</taxon>
        <taxon>Ascomycota</taxon>
        <taxon>Pezizomycotina</taxon>
        <taxon>Eurotiomycetes</taxon>
        <taxon>Eurotiomycetidae</taxon>
        <taxon>Eurotiales</taxon>
        <taxon>Aspergillaceae</taxon>
        <taxon>Aspergillus</taxon>
        <taxon>Aspergillus subgen. Circumdati</taxon>
    </lineage>
</organism>
<reference evidence="18" key="2">
    <citation type="submission" date="2020-02" db="EMBL/GenBank/DDBJ databases">
        <authorList>
            <person name="Gilchrist C.L.M."/>
            <person name="Chooi Y.-H."/>
        </authorList>
    </citation>
    <scope>NUCLEOTIDE SEQUENCE</scope>
    <source>
        <strain evidence="18">MST-FP2251</strain>
    </source>
</reference>
<evidence type="ECO:0000256" key="14">
    <source>
        <dbReference type="ARBA" id="ARBA00042261"/>
    </source>
</evidence>
<dbReference type="EC" id="3.2.1.67" evidence="12"/>
<dbReference type="SUPFAM" id="SSF51126">
    <property type="entry name" value="Pectin lyase-like"/>
    <property type="match status" value="1"/>
</dbReference>
<keyword evidence="3" id="KW-0964">Secreted</keyword>
<keyword evidence="4 17" id="KW-0732">Signal</keyword>
<evidence type="ECO:0000313" key="18">
    <source>
        <dbReference type="EMBL" id="KAF9888528.1"/>
    </source>
</evidence>
<evidence type="ECO:0000256" key="13">
    <source>
        <dbReference type="ARBA" id="ARBA00041473"/>
    </source>
</evidence>
<evidence type="ECO:0000256" key="8">
    <source>
        <dbReference type="ARBA" id="ARBA00023180"/>
    </source>
</evidence>
<dbReference type="GO" id="GO:0005576">
    <property type="term" value="C:extracellular region"/>
    <property type="evidence" value="ECO:0007669"/>
    <property type="project" value="UniProtKB-SubCell"/>
</dbReference>
<dbReference type="InterPro" id="IPR012334">
    <property type="entry name" value="Pectin_lyas_fold"/>
</dbReference>
<comment type="catalytic activity">
    <reaction evidence="15">
        <text>[(1-&gt;4)-alpha-D-galacturonosyl](n) + H2O = alpha-D-galacturonate + [(1-&gt;4)-alpha-D-galacturonosyl](n-1)</text>
        <dbReference type="Rhea" id="RHEA:14117"/>
        <dbReference type="Rhea" id="RHEA-COMP:14570"/>
        <dbReference type="Rhea" id="RHEA-COMP:14572"/>
        <dbReference type="ChEBI" id="CHEBI:15377"/>
        <dbReference type="ChEBI" id="CHEBI:58658"/>
        <dbReference type="ChEBI" id="CHEBI:140523"/>
        <dbReference type="EC" id="3.2.1.67"/>
    </reaction>
</comment>
<evidence type="ECO:0000256" key="2">
    <source>
        <dbReference type="ARBA" id="ARBA00008834"/>
    </source>
</evidence>
<dbReference type="GO" id="GO:0071555">
    <property type="term" value="P:cell wall organization"/>
    <property type="evidence" value="ECO:0007669"/>
    <property type="project" value="UniProtKB-KW"/>
</dbReference>
<keyword evidence="19" id="KW-1185">Reference proteome</keyword>
<dbReference type="GO" id="GO:0004650">
    <property type="term" value="F:polygalacturonase activity"/>
    <property type="evidence" value="ECO:0007669"/>
    <property type="project" value="InterPro"/>
</dbReference>
<evidence type="ECO:0000256" key="11">
    <source>
        <dbReference type="ARBA" id="ARBA00037312"/>
    </source>
</evidence>
<comment type="similarity">
    <text evidence="2 16">Belongs to the glycosyl hydrolase 28 family.</text>
</comment>
<proteinExistence type="inferred from homology"/>